<name>A0A7J7XDE9_MYOMY</name>
<gene>
    <name evidence="4" type="ORF">mMyoMyo1_000288</name>
</gene>
<dbReference type="PANTHER" id="PTHR11905:SF19">
    <property type="entry name" value="DISINTEGRIN AND METALLOPROTEINASE DOMAIN-CONTAINING PROTEIN 19"/>
    <property type="match status" value="1"/>
</dbReference>
<protein>
    <submittedName>
        <fullName evidence="4">ADAM metallopeptidase domain 19</fullName>
    </submittedName>
</protein>
<dbReference type="Proteomes" id="UP000527355">
    <property type="component" value="Unassembled WGS sequence"/>
</dbReference>
<dbReference type="PANTHER" id="PTHR11905">
    <property type="entry name" value="ADAM A DISINTEGRIN AND METALLOPROTEASE DOMAIN"/>
    <property type="match status" value="1"/>
</dbReference>
<dbReference type="AlphaFoldDB" id="A0A7J7XDE9"/>
<accession>A0A7J7XDE9</accession>
<feature type="domain" description="Peptidase M12B propeptide" evidence="3">
    <location>
        <begin position="50"/>
        <end position="111"/>
    </location>
</feature>
<dbReference type="EMBL" id="JABWUV010000006">
    <property type="protein sequence ID" value="KAF6347705.1"/>
    <property type="molecule type" value="Genomic_DNA"/>
</dbReference>
<evidence type="ECO:0000313" key="5">
    <source>
        <dbReference type="Proteomes" id="UP000527355"/>
    </source>
</evidence>
<evidence type="ECO:0000313" key="4">
    <source>
        <dbReference type="EMBL" id="KAF6347705.1"/>
    </source>
</evidence>
<dbReference type="Pfam" id="PF01562">
    <property type="entry name" value="Pep_M12B_propep"/>
    <property type="match status" value="1"/>
</dbReference>
<feature type="signal peptide" evidence="2">
    <location>
        <begin position="1"/>
        <end position="26"/>
    </location>
</feature>
<reference evidence="4 5" key="1">
    <citation type="journal article" date="2020" name="Nature">
        <title>Six reference-quality genomes reveal evolution of bat adaptations.</title>
        <authorList>
            <person name="Jebb D."/>
            <person name="Huang Z."/>
            <person name="Pippel M."/>
            <person name="Hughes G.M."/>
            <person name="Lavrichenko K."/>
            <person name="Devanna P."/>
            <person name="Winkler S."/>
            <person name="Jermiin L.S."/>
            <person name="Skirmuntt E.C."/>
            <person name="Katzourakis A."/>
            <person name="Burkitt-Gray L."/>
            <person name="Ray D.A."/>
            <person name="Sullivan K.A.M."/>
            <person name="Roscito J.G."/>
            <person name="Kirilenko B.M."/>
            <person name="Davalos L.M."/>
            <person name="Corthals A.P."/>
            <person name="Power M.L."/>
            <person name="Jones G."/>
            <person name="Ransome R.D."/>
            <person name="Dechmann D.K.N."/>
            <person name="Locatelli A.G."/>
            <person name="Puechmaille S.J."/>
            <person name="Fedrigo O."/>
            <person name="Jarvis E.D."/>
            <person name="Hiller M."/>
            <person name="Vernes S.C."/>
            <person name="Myers E.W."/>
            <person name="Teeling E.C."/>
        </authorList>
    </citation>
    <scope>NUCLEOTIDE SEQUENCE [LARGE SCALE GENOMIC DNA]</scope>
    <source>
        <strain evidence="4">MMyoMyo1</strain>
        <tissue evidence="4">Flight muscle</tissue>
    </source>
</reference>
<evidence type="ECO:0000256" key="2">
    <source>
        <dbReference type="SAM" id="SignalP"/>
    </source>
</evidence>
<feature type="chain" id="PRO_5029460001" evidence="2">
    <location>
        <begin position="27"/>
        <end position="127"/>
    </location>
</feature>
<evidence type="ECO:0000259" key="3">
    <source>
        <dbReference type="Pfam" id="PF01562"/>
    </source>
</evidence>
<keyword evidence="2" id="KW-0732">Signal</keyword>
<organism evidence="4 5">
    <name type="scientific">Myotis myotis</name>
    <name type="common">Greater mouse-eared bat</name>
    <name type="synonym">Vespertilio myotis</name>
    <dbReference type="NCBI Taxonomy" id="51298"/>
    <lineage>
        <taxon>Eukaryota</taxon>
        <taxon>Metazoa</taxon>
        <taxon>Chordata</taxon>
        <taxon>Craniata</taxon>
        <taxon>Vertebrata</taxon>
        <taxon>Euteleostomi</taxon>
        <taxon>Mammalia</taxon>
        <taxon>Eutheria</taxon>
        <taxon>Laurasiatheria</taxon>
        <taxon>Chiroptera</taxon>
        <taxon>Yangochiroptera</taxon>
        <taxon>Vespertilionidae</taxon>
        <taxon>Myotis</taxon>
    </lineage>
</organism>
<proteinExistence type="predicted"/>
<dbReference type="VEuPathDB" id="HostDB:GeneID_118659146"/>
<sequence length="127" mass="14149">MPGGVGAARRCLLALALLAWTRRGKGEGSPQPQHELIIPQWKAAEGPMGEKHPLKAELRVMAEGRELILDLEKNEYLFAPTYTETHYTLSGNPRTTTLKSEDHCFYHGTVRKAEESSVTLSTCRGMR</sequence>
<dbReference type="GO" id="GO:0006509">
    <property type="term" value="P:membrane protein ectodomain proteolysis"/>
    <property type="evidence" value="ECO:0007669"/>
    <property type="project" value="TreeGrafter"/>
</dbReference>
<comment type="caution">
    <text evidence="4">The sequence shown here is derived from an EMBL/GenBank/DDBJ whole genome shotgun (WGS) entry which is preliminary data.</text>
</comment>
<dbReference type="InterPro" id="IPR002870">
    <property type="entry name" value="Peptidase_M12B_N"/>
</dbReference>
<evidence type="ECO:0000256" key="1">
    <source>
        <dbReference type="ARBA" id="ARBA00023157"/>
    </source>
</evidence>
<keyword evidence="5" id="KW-1185">Reference proteome</keyword>
<keyword evidence="1" id="KW-1015">Disulfide bond</keyword>